<proteinExistence type="predicted"/>
<keyword evidence="1" id="KW-1133">Transmembrane helix</keyword>
<feature type="transmembrane region" description="Helical" evidence="1">
    <location>
        <begin position="440"/>
        <end position="461"/>
    </location>
</feature>
<protein>
    <submittedName>
        <fullName evidence="2">Uncharacterized protein</fullName>
    </submittedName>
</protein>
<accession>A0A1G2IH00</accession>
<feature type="transmembrane region" description="Helical" evidence="1">
    <location>
        <begin position="473"/>
        <end position="492"/>
    </location>
</feature>
<feature type="transmembrane region" description="Helical" evidence="1">
    <location>
        <begin position="412"/>
        <end position="434"/>
    </location>
</feature>
<comment type="caution">
    <text evidence="2">The sequence shown here is derived from an EMBL/GenBank/DDBJ whole genome shotgun (WGS) entry which is preliminary data.</text>
</comment>
<organism evidence="2 3">
    <name type="scientific">Candidatus Staskawiczbacteria bacterium RIFCSPLOWO2_01_FULL_38_12b</name>
    <dbReference type="NCBI Taxonomy" id="1802214"/>
    <lineage>
        <taxon>Bacteria</taxon>
        <taxon>Candidatus Staskawicziibacteriota</taxon>
    </lineage>
</organism>
<sequence>MAELSQATKNVIAKYSLWHELSKKKDDVPTIHVDEVALKVAAFYEHLRTIVDWKEEHLMRRAAIIRKLKRRFLDLELKNFEKKEIAESLVLELIRGGYFPNDKIEESKIQKVQNIVNKYLFIFSNNPENKKGKTAISFYNGMLEIAACEIEETLEPSAKEMALIDYMFESMRERIKVSDAIFKTDLLKKEEKDIQIYVAVQQALFKLDNPIISYNLLRYKYPQWDNPSEEELFKLSQNIYKIWLGIENDLVHPLGKKFYNICEKYDTAYLIVGDILSKDSFEKINASAYDPSLLEEFTRNAYMKRLKELKAKITRAAIYSTLSIFITKILSLILLEIVLAKLFNVDFKFFILIIDILIPTLLMAFLVSTVKPPSKKNINVVMVEVMKTFYQKEKTDTYEIRIPKKRGLITRFILSLTYVIGACITFGFIYWVLYYFTLPHYAIVINIIFIALILFAGTLVQKRSQELTMEEDSGGFLMFFSDILFLPVTGFGRWMSNTWKEYNAITAFLNAMVDMPFSLFVEFLERWRGFIKEKKEELR</sequence>
<evidence type="ECO:0000313" key="3">
    <source>
        <dbReference type="Proteomes" id="UP000176774"/>
    </source>
</evidence>
<dbReference type="EMBL" id="MHPA01000012">
    <property type="protein sequence ID" value="OGZ73428.1"/>
    <property type="molecule type" value="Genomic_DNA"/>
</dbReference>
<evidence type="ECO:0000313" key="2">
    <source>
        <dbReference type="EMBL" id="OGZ73428.1"/>
    </source>
</evidence>
<feature type="transmembrane region" description="Helical" evidence="1">
    <location>
        <begin position="347"/>
        <end position="367"/>
    </location>
</feature>
<feature type="transmembrane region" description="Helical" evidence="1">
    <location>
        <begin position="504"/>
        <end position="524"/>
    </location>
</feature>
<gene>
    <name evidence="2" type="ORF">A2908_04105</name>
</gene>
<dbReference type="Proteomes" id="UP000176774">
    <property type="component" value="Unassembled WGS sequence"/>
</dbReference>
<keyword evidence="1" id="KW-0472">Membrane</keyword>
<keyword evidence="1" id="KW-0812">Transmembrane</keyword>
<reference evidence="2 3" key="1">
    <citation type="journal article" date="2016" name="Nat. Commun.">
        <title>Thousands of microbial genomes shed light on interconnected biogeochemical processes in an aquifer system.</title>
        <authorList>
            <person name="Anantharaman K."/>
            <person name="Brown C.T."/>
            <person name="Hug L.A."/>
            <person name="Sharon I."/>
            <person name="Castelle C.J."/>
            <person name="Probst A.J."/>
            <person name="Thomas B.C."/>
            <person name="Singh A."/>
            <person name="Wilkins M.J."/>
            <person name="Karaoz U."/>
            <person name="Brodie E.L."/>
            <person name="Williams K.H."/>
            <person name="Hubbard S.S."/>
            <person name="Banfield J.F."/>
        </authorList>
    </citation>
    <scope>NUCLEOTIDE SEQUENCE [LARGE SCALE GENOMIC DNA]</scope>
</reference>
<dbReference type="AlphaFoldDB" id="A0A1G2IH00"/>
<name>A0A1G2IH00_9BACT</name>
<feature type="transmembrane region" description="Helical" evidence="1">
    <location>
        <begin position="313"/>
        <end position="335"/>
    </location>
</feature>
<evidence type="ECO:0000256" key="1">
    <source>
        <dbReference type="SAM" id="Phobius"/>
    </source>
</evidence>